<keyword evidence="3" id="KW-0238">DNA-binding</keyword>
<dbReference type="AlphaFoldDB" id="A0A2Z6N3U4"/>
<keyword evidence="2" id="KW-0805">Transcription regulation</keyword>
<keyword evidence="4" id="KW-0804">Transcription</keyword>
<accession>A0A2Z6N3U4</accession>
<gene>
    <name evidence="6" type="ORF">TSUD_145480</name>
</gene>
<comment type="subcellular location">
    <subcellularLocation>
        <location evidence="1">Nucleus</location>
    </subcellularLocation>
</comment>
<name>A0A2Z6N3U4_TRISU</name>
<evidence type="ECO:0000256" key="3">
    <source>
        <dbReference type="ARBA" id="ARBA00023125"/>
    </source>
</evidence>
<dbReference type="EMBL" id="DF973434">
    <property type="protein sequence ID" value="GAU30750.1"/>
    <property type="molecule type" value="Genomic_DNA"/>
</dbReference>
<dbReference type="GO" id="GO:0005634">
    <property type="term" value="C:nucleus"/>
    <property type="evidence" value="ECO:0007669"/>
    <property type="project" value="UniProtKB-SubCell"/>
</dbReference>
<dbReference type="GO" id="GO:0003677">
    <property type="term" value="F:DNA binding"/>
    <property type="evidence" value="ECO:0007669"/>
    <property type="project" value="UniProtKB-KW"/>
</dbReference>
<organism evidence="6 7">
    <name type="scientific">Trifolium subterraneum</name>
    <name type="common">Subterranean clover</name>
    <dbReference type="NCBI Taxonomy" id="3900"/>
    <lineage>
        <taxon>Eukaryota</taxon>
        <taxon>Viridiplantae</taxon>
        <taxon>Streptophyta</taxon>
        <taxon>Embryophyta</taxon>
        <taxon>Tracheophyta</taxon>
        <taxon>Spermatophyta</taxon>
        <taxon>Magnoliopsida</taxon>
        <taxon>eudicotyledons</taxon>
        <taxon>Gunneridae</taxon>
        <taxon>Pentapetalae</taxon>
        <taxon>rosids</taxon>
        <taxon>fabids</taxon>
        <taxon>Fabales</taxon>
        <taxon>Fabaceae</taxon>
        <taxon>Papilionoideae</taxon>
        <taxon>50 kb inversion clade</taxon>
        <taxon>NPAAA clade</taxon>
        <taxon>Hologalegina</taxon>
        <taxon>IRL clade</taxon>
        <taxon>Trifolieae</taxon>
        <taxon>Trifolium</taxon>
    </lineage>
</organism>
<evidence type="ECO:0000256" key="2">
    <source>
        <dbReference type="ARBA" id="ARBA00023015"/>
    </source>
</evidence>
<sequence>MDFNKPGWFIDANKEKDVRSQPPAYTRQLFEAIDSDKYGNEIGCDNSNDKFHDINPTYFSKFDVQITDAMANSNQVLHFRKKTSRHVLLENQQEIKVRDVETGRIFSSPIVTSSRSKYERYITETWNEYKVEKKLNAGDVLRCTIEQPSRYMNIEIIRRRCSGLEDYFEVI</sequence>
<keyword evidence="5" id="KW-0539">Nucleus</keyword>
<dbReference type="Gene3D" id="2.40.330.10">
    <property type="entry name" value="DNA-binding pseudobarrel domain"/>
    <property type="match status" value="1"/>
</dbReference>
<dbReference type="InterPro" id="IPR015300">
    <property type="entry name" value="DNA-bd_pseudobarrel_sf"/>
</dbReference>
<dbReference type="Proteomes" id="UP000242715">
    <property type="component" value="Unassembled WGS sequence"/>
</dbReference>
<evidence type="ECO:0000256" key="4">
    <source>
        <dbReference type="ARBA" id="ARBA00023163"/>
    </source>
</evidence>
<protein>
    <recommendedName>
        <fullName evidence="8">TF-B3 domain-containing protein</fullName>
    </recommendedName>
</protein>
<reference evidence="7" key="1">
    <citation type="journal article" date="2017" name="Front. Plant Sci.">
        <title>Climate Clever Clovers: New Paradigm to Reduce the Environmental Footprint of Ruminants by Breeding Low Methanogenic Forages Utilizing Haplotype Variation.</title>
        <authorList>
            <person name="Kaur P."/>
            <person name="Appels R."/>
            <person name="Bayer P.E."/>
            <person name="Keeble-Gagnere G."/>
            <person name="Wang J."/>
            <person name="Hirakawa H."/>
            <person name="Shirasawa K."/>
            <person name="Vercoe P."/>
            <person name="Stefanova K."/>
            <person name="Durmic Z."/>
            <person name="Nichols P."/>
            <person name="Revell C."/>
            <person name="Isobe S.N."/>
            <person name="Edwards D."/>
            <person name="Erskine W."/>
        </authorList>
    </citation>
    <scope>NUCLEOTIDE SEQUENCE [LARGE SCALE GENOMIC DNA]</scope>
    <source>
        <strain evidence="7">cv. Daliak</strain>
    </source>
</reference>
<evidence type="ECO:0008006" key="8">
    <source>
        <dbReference type="Google" id="ProtNLM"/>
    </source>
</evidence>
<proteinExistence type="predicted"/>
<evidence type="ECO:0000256" key="1">
    <source>
        <dbReference type="ARBA" id="ARBA00004123"/>
    </source>
</evidence>
<evidence type="ECO:0000313" key="7">
    <source>
        <dbReference type="Proteomes" id="UP000242715"/>
    </source>
</evidence>
<keyword evidence="7" id="KW-1185">Reference proteome</keyword>
<dbReference type="SUPFAM" id="SSF101936">
    <property type="entry name" value="DNA-binding pseudobarrel domain"/>
    <property type="match status" value="1"/>
</dbReference>
<evidence type="ECO:0000313" key="6">
    <source>
        <dbReference type="EMBL" id="GAU30750.1"/>
    </source>
</evidence>
<evidence type="ECO:0000256" key="5">
    <source>
        <dbReference type="ARBA" id="ARBA00023242"/>
    </source>
</evidence>
<dbReference type="OrthoDB" id="1435485at2759"/>